<dbReference type="EMBL" id="AP022325">
    <property type="protein sequence ID" value="BBU47481.1"/>
    <property type="molecule type" value="Genomic_DNA"/>
</dbReference>
<dbReference type="GO" id="GO:0005886">
    <property type="term" value="C:plasma membrane"/>
    <property type="evidence" value="ECO:0007669"/>
    <property type="project" value="TreeGrafter"/>
</dbReference>
<dbReference type="PANTHER" id="PTHR24220:SF659">
    <property type="entry name" value="TRANSPORTER, PUTATIVE-RELATED"/>
    <property type="match status" value="1"/>
</dbReference>
<proteinExistence type="predicted"/>
<keyword evidence="2 4" id="KW-0067">ATP-binding</keyword>
<dbReference type="GO" id="GO:0016887">
    <property type="term" value="F:ATP hydrolysis activity"/>
    <property type="evidence" value="ECO:0007669"/>
    <property type="project" value="InterPro"/>
</dbReference>
<dbReference type="InterPro" id="IPR015854">
    <property type="entry name" value="ABC_transpr_LolD-like"/>
</dbReference>
<dbReference type="KEGG" id="mfel:JPM2_1740"/>
<evidence type="ECO:0000313" key="5">
    <source>
        <dbReference type="Proteomes" id="UP000464317"/>
    </source>
</evidence>
<dbReference type="AlphaFoldDB" id="A0A809RTV9"/>
<dbReference type="PANTHER" id="PTHR24220">
    <property type="entry name" value="IMPORT ATP-BINDING PROTEIN"/>
    <property type="match status" value="1"/>
</dbReference>
<dbReference type="SMART" id="SM00382">
    <property type="entry name" value="AAA"/>
    <property type="match status" value="1"/>
</dbReference>
<evidence type="ECO:0000256" key="1">
    <source>
        <dbReference type="ARBA" id="ARBA00022741"/>
    </source>
</evidence>
<evidence type="ECO:0000259" key="3">
    <source>
        <dbReference type="PROSITE" id="PS50893"/>
    </source>
</evidence>
<protein>
    <submittedName>
        <fullName evidence="4">Phosphonates import ATP-binding protein PhnC</fullName>
    </submittedName>
</protein>
<dbReference type="InterPro" id="IPR027417">
    <property type="entry name" value="P-loop_NTPase"/>
</dbReference>
<dbReference type="Proteomes" id="UP000464317">
    <property type="component" value="Chromosome"/>
</dbReference>
<dbReference type="Gene3D" id="3.40.50.300">
    <property type="entry name" value="P-loop containing nucleotide triphosphate hydrolases"/>
    <property type="match status" value="1"/>
</dbReference>
<reference evidence="4 5" key="1">
    <citation type="submission" date="2020-01" db="EMBL/GenBank/DDBJ databases">
        <title>Complete genome sequence of Mycoplasma felis strain Myco-2.</title>
        <authorList>
            <person name="Kinoshita Y."/>
            <person name="Niwa H."/>
            <person name="Uchida-Fujii E."/>
            <person name="Nukada T."/>
        </authorList>
    </citation>
    <scope>NUCLEOTIDE SEQUENCE [LARGE SCALE GENOMIC DNA]</scope>
    <source>
        <strain evidence="4 5">Myco-2</strain>
    </source>
</reference>
<dbReference type="InterPro" id="IPR003593">
    <property type="entry name" value="AAA+_ATPase"/>
</dbReference>
<feature type="domain" description="ABC transporter" evidence="3">
    <location>
        <begin position="2"/>
        <end position="240"/>
    </location>
</feature>
<keyword evidence="5" id="KW-1185">Reference proteome</keyword>
<dbReference type="GO" id="GO:0022857">
    <property type="term" value="F:transmembrane transporter activity"/>
    <property type="evidence" value="ECO:0007669"/>
    <property type="project" value="TreeGrafter"/>
</dbReference>
<organism evidence="4 5">
    <name type="scientific">Mycoplasmopsis felis</name>
    <dbReference type="NCBI Taxonomy" id="33923"/>
    <lineage>
        <taxon>Bacteria</taxon>
        <taxon>Bacillati</taxon>
        <taxon>Mycoplasmatota</taxon>
        <taxon>Mycoplasmoidales</taxon>
        <taxon>Metamycoplasmataceae</taxon>
        <taxon>Mycoplasmopsis</taxon>
    </lineage>
</organism>
<dbReference type="InterPro" id="IPR003439">
    <property type="entry name" value="ABC_transporter-like_ATP-bd"/>
</dbReference>
<evidence type="ECO:0000313" key="4">
    <source>
        <dbReference type="EMBL" id="BBU47481.1"/>
    </source>
</evidence>
<dbReference type="GO" id="GO:0005524">
    <property type="term" value="F:ATP binding"/>
    <property type="evidence" value="ECO:0007669"/>
    <property type="project" value="UniProtKB-KW"/>
</dbReference>
<dbReference type="PROSITE" id="PS50893">
    <property type="entry name" value="ABC_TRANSPORTER_2"/>
    <property type="match status" value="1"/>
</dbReference>
<dbReference type="Pfam" id="PF00005">
    <property type="entry name" value="ABC_tran"/>
    <property type="match status" value="1"/>
</dbReference>
<dbReference type="RefSeq" id="WP_161552992.1">
    <property type="nucleotide sequence ID" value="NZ_AP022325.1"/>
</dbReference>
<dbReference type="SUPFAM" id="SSF52540">
    <property type="entry name" value="P-loop containing nucleoside triphosphate hydrolases"/>
    <property type="match status" value="1"/>
</dbReference>
<evidence type="ECO:0000256" key="2">
    <source>
        <dbReference type="ARBA" id="ARBA00022840"/>
    </source>
</evidence>
<accession>A0A809RTV9</accession>
<name>A0A809RTV9_9BACT</name>
<keyword evidence="1" id="KW-0547">Nucleotide-binding</keyword>
<gene>
    <name evidence="4" type="primary">phnC</name>
    <name evidence="4" type="ORF">JPM2_1740</name>
</gene>
<sequence>MIKLNDLTLKYDNSIVLKNINITFQKNEIVGLIGKSGSGKTTLLKALFDFDIVKSGKVTYNSTLINNKVSKKEILEYKNKISYIQDGINLIENLDFFKNVQLFYKKYKNWFYKNFKIFTKKQKEEIFDLCSYFELTDLIFTPINKLSTGQKQRFSLIINLINNTEILLGDEITSNLDYINSQKVYEYLQELKKEKIIILSIHNLNDAIKYTDKIIAIKNHEIKSIYLKENYNIKELMDYFD</sequence>